<dbReference type="Gene3D" id="3.40.50.720">
    <property type="entry name" value="NAD(P)-binding Rossmann-like Domain"/>
    <property type="match status" value="1"/>
</dbReference>
<dbReference type="InterPro" id="IPR026055">
    <property type="entry name" value="FAR"/>
</dbReference>
<keyword evidence="1" id="KW-0560">Oxidoreductase</keyword>
<dbReference type="Pfam" id="PF07993">
    <property type="entry name" value="NAD_binding_4"/>
    <property type="match status" value="1"/>
</dbReference>
<dbReference type="PANTHER" id="PTHR11011:SF60">
    <property type="entry name" value="FATTY ACYL-COA REDUCTASE-RELATED"/>
    <property type="match status" value="1"/>
</dbReference>
<comment type="catalytic activity">
    <reaction evidence="1">
        <text>a long-chain fatty acyl-CoA + 2 NADPH + 2 H(+) = a long-chain primary fatty alcohol + 2 NADP(+) + CoA</text>
        <dbReference type="Rhea" id="RHEA:52716"/>
        <dbReference type="ChEBI" id="CHEBI:15378"/>
        <dbReference type="ChEBI" id="CHEBI:57287"/>
        <dbReference type="ChEBI" id="CHEBI:57783"/>
        <dbReference type="ChEBI" id="CHEBI:58349"/>
        <dbReference type="ChEBI" id="CHEBI:77396"/>
        <dbReference type="ChEBI" id="CHEBI:83139"/>
        <dbReference type="EC" id="1.2.1.84"/>
    </reaction>
</comment>
<accession>A0ABD1CJW5</accession>
<dbReference type="GO" id="GO:1901568">
    <property type="term" value="P:fatty acid derivative metabolic process"/>
    <property type="evidence" value="ECO:0007669"/>
    <property type="project" value="UniProtKB-ARBA"/>
</dbReference>
<evidence type="ECO:0000256" key="1">
    <source>
        <dbReference type="RuleBase" id="RU363097"/>
    </source>
</evidence>
<dbReference type="EC" id="1.2.1.84" evidence="1"/>
<protein>
    <recommendedName>
        <fullName evidence="1">Fatty acyl-CoA reductase</fullName>
        <ecNumber evidence="1">1.2.1.84</ecNumber>
    </recommendedName>
</protein>
<dbReference type="SUPFAM" id="SSF51735">
    <property type="entry name" value="NAD(P)-binding Rossmann-fold domains"/>
    <property type="match status" value="1"/>
</dbReference>
<organism evidence="3 4">
    <name type="scientific">Culex pipiens pipiens</name>
    <name type="common">Northern house mosquito</name>
    <dbReference type="NCBI Taxonomy" id="38569"/>
    <lineage>
        <taxon>Eukaryota</taxon>
        <taxon>Metazoa</taxon>
        <taxon>Ecdysozoa</taxon>
        <taxon>Arthropoda</taxon>
        <taxon>Hexapoda</taxon>
        <taxon>Insecta</taxon>
        <taxon>Pterygota</taxon>
        <taxon>Neoptera</taxon>
        <taxon>Endopterygota</taxon>
        <taxon>Diptera</taxon>
        <taxon>Nematocera</taxon>
        <taxon>Culicoidea</taxon>
        <taxon>Culicidae</taxon>
        <taxon>Culicinae</taxon>
        <taxon>Culicini</taxon>
        <taxon>Culex</taxon>
        <taxon>Culex</taxon>
    </lineage>
</organism>
<reference evidence="3 4" key="1">
    <citation type="submission" date="2024-05" db="EMBL/GenBank/DDBJ databases">
        <title>Culex pipiens pipiens assembly and annotation.</title>
        <authorList>
            <person name="Alout H."/>
            <person name="Durand T."/>
        </authorList>
    </citation>
    <scope>NUCLEOTIDE SEQUENCE [LARGE SCALE GENOMIC DNA]</scope>
    <source>
        <strain evidence="3">HA-2024</strain>
        <tissue evidence="3">Whole body</tissue>
    </source>
</reference>
<evidence type="ECO:0000313" key="4">
    <source>
        <dbReference type="Proteomes" id="UP001562425"/>
    </source>
</evidence>
<dbReference type="Proteomes" id="UP001562425">
    <property type="component" value="Unassembled WGS sequence"/>
</dbReference>
<keyword evidence="1" id="KW-0443">Lipid metabolism</keyword>
<dbReference type="InterPro" id="IPR036291">
    <property type="entry name" value="NAD(P)-bd_dom_sf"/>
</dbReference>
<evidence type="ECO:0000259" key="2">
    <source>
        <dbReference type="Pfam" id="PF07993"/>
    </source>
</evidence>
<dbReference type="InterPro" id="IPR013120">
    <property type="entry name" value="FAR_NAD-bd"/>
</dbReference>
<sequence length="176" mass="20050">MFNKMKQACPKYDHKIRAIAGDCTLPSLGIGSSDRETLVENVNIVFHLAATVRFDEKMKTAMQINVKACRDILDLCYEMKHLKSVIYVSTAYTQCPQKEVEERFYEPPLDSKKMIALTDCVSDSMMENITPILLDKWPNTYTFTKAIAEDVVRQNSRGMPIGMFRPGIGKYQPILT</sequence>
<feature type="domain" description="Thioester reductase (TE)" evidence="2">
    <location>
        <begin position="3"/>
        <end position="168"/>
    </location>
</feature>
<evidence type="ECO:0000313" key="3">
    <source>
        <dbReference type="EMBL" id="KAL1376651.1"/>
    </source>
</evidence>
<dbReference type="GO" id="GO:0102965">
    <property type="term" value="F:alcohol-forming long-chain fatty acyl-CoA reductase activity"/>
    <property type="evidence" value="ECO:0007669"/>
    <property type="project" value="UniProtKB-EC"/>
</dbReference>
<comment type="caution">
    <text evidence="3">The sequence shown here is derived from an EMBL/GenBank/DDBJ whole genome shotgun (WGS) entry which is preliminary data.</text>
</comment>
<dbReference type="EMBL" id="JBEHCU010011509">
    <property type="protein sequence ID" value="KAL1376651.1"/>
    <property type="molecule type" value="Genomic_DNA"/>
</dbReference>
<comment type="function">
    <text evidence="1">Catalyzes the reduction of fatty acyl-CoA to fatty alcohols.</text>
</comment>
<name>A0ABD1CJW5_CULPP</name>
<gene>
    <name evidence="3" type="ORF">pipiens_020344</name>
</gene>
<keyword evidence="1" id="KW-0521">NADP</keyword>
<proteinExistence type="inferred from homology"/>
<keyword evidence="1" id="KW-0444">Lipid biosynthesis</keyword>
<comment type="similarity">
    <text evidence="1">Belongs to the fatty acyl-CoA reductase family.</text>
</comment>
<keyword evidence="4" id="KW-1185">Reference proteome</keyword>
<dbReference type="AlphaFoldDB" id="A0ABD1CJW5"/>
<dbReference type="PANTHER" id="PTHR11011">
    <property type="entry name" value="MALE STERILITY PROTEIN 2-RELATED"/>
    <property type="match status" value="1"/>
</dbReference>